<gene>
    <name evidence="2" type="ORF">CEXT_725561</name>
</gene>
<name>A0AAV4QHW0_CAEEX</name>
<evidence type="ECO:0000313" key="3">
    <source>
        <dbReference type="Proteomes" id="UP001054945"/>
    </source>
</evidence>
<evidence type="ECO:0000256" key="1">
    <source>
        <dbReference type="SAM" id="MobiDB-lite"/>
    </source>
</evidence>
<keyword evidence="3" id="KW-1185">Reference proteome</keyword>
<accession>A0AAV4QHW0</accession>
<protein>
    <submittedName>
        <fullName evidence="2">Uncharacterized protein</fullName>
    </submittedName>
</protein>
<feature type="region of interest" description="Disordered" evidence="1">
    <location>
        <begin position="38"/>
        <end position="81"/>
    </location>
</feature>
<dbReference type="AlphaFoldDB" id="A0AAV4QHW0"/>
<dbReference type="Proteomes" id="UP001054945">
    <property type="component" value="Unassembled WGS sequence"/>
</dbReference>
<organism evidence="2 3">
    <name type="scientific">Caerostris extrusa</name>
    <name type="common">Bark spider</name>
    <name type="synonym">Caerostris bankana</name>
    <dbReference type="NCBI Taxonomy" id="172846"/>
    <lineage>
        <taxon>Eukaryota</taxon>
        <taxon>Metazoa</taxon>
        <taxon>Ecdysozoa</taxon>
        <taxon>Arthropoda</taxon>
        <taxon>Chelicerata</taxon>
        <taxon>Arachnida</taxon>
        <taxon>Araneae</taxon>
        <taxon>Araneomorphae</taxon>
        <taxon>Entelegynae</taxon>
        <taxon>Araneoidea</taxon>
        <taxon>Araneidae</taxon>
        <taxon>Caerostris</taxon>
    </lineage>
</organism>
<reference evidence="2 3" key="1">
    <citation type="submission" date="2021-06" db="EMBL/GenBank/DDBJ databases">
        <title>Caerostris extrusa draft genome.</title>
        <authorList>
            <person name="Kono N."/>
            <person name="Arakawa K."/>
        </authorList>
    </citation>
    <scope>NUCLEOTIDE SEQUENCE [LARGE SCALE GENOMIC DNA]</scope>
</reference>
<dbReference type="EMBL" id="BPLR01006313">
    <property type="protein sequence ID" value="GIY08914.1"/>
    <property type="molecule type" value="Genomic_DNA"/>
</dbReference>
<proteinExistence type="predicted"/>
<sequence>MNITQHSAWNAWRFERGFAAALRDGSARPNCIACAGTNRRHPRLPCQRPTSAHRIRSGGVRGERQREGEPGSSAQGQHAEH</sequence>
<comment type="caution">
    <text evidence="2">The sequence shown here is derived from an EMBL/GenBank/DDBJ whole genome shotgun (WGS) entry which is preliminary data.</text>
</comment>
<evidence type="ECO:0000313" key="2">
    <source>
        <dbReference type="EMBL" id="GIY08914.1"/>
    </source>
</evidence>